<dbReference type="EMBL" id="CAQQ02123219">
    <property type="status" value="NOT_ANNOTATED_CDS"/>
    <property type="molecule type" value="Genomic_DNA"/>
</dbReference>
<dbReference type="InterPro" id="IPR013320">
    <property type="entry name" value="ConA-like_dom_sf"/>
</dbReference>
<proteinExistence type="predicted"/>
<dbReference type="InterPro" id="IPR050372">
    <property type="entry name" value="Neurexin-related_CASP"/>
</dbReference>
<dbReference type="EMBL" id="CAQQ02123220">
    <property type="status" value="NOT_ANNOTATED_CDS"/>
    <property type="molecule type" value="Genomic_DNA"/>
</dbReference>
<accession>T1GJX1</accession>
<dbReference type="PANTHER" id="PTHR15036">
    <property type="entry name" value="PIKACHURIN-LIKE PROTEIN"/>
    <property type="match status" value="1"/>
</dbReference>
<dbReference type="SUPFAM" id="SSF49899">
    <property type="entry name" value="Concanavalin A-like lectins/glucanases"/>
    <property type="match status" value="1"/>
</dbReference>
<dbReference type="SMART" id="SM00282">
    <property type="entry name" value="LamG"/>
    <property type="match status" value="1"/>
</dbReference>
<dbReference type="GO" id="GO:0022008">
    <property type="term" value="P:neurogenesis"/>
    <property type="evidence" value="ECO:0007669"/>
    <property type="project" value="UniProtKB-ARBA"/>
</dbReference>
<evidence type="ECO:0000256" key="1">
    <source>
        <dbReference type="PROSITE-ProRule" id="PRU00122"/>
    </source>
</evidence>
<dbReference type="PANTHER" id="PTHR15036:SF85">
    <property type="entry name" value="SP2353, ISOFORM A"/>
    <property type="match status" value="1"/>
</dbReference>
<dbReference type="AlphaFoldDB" id="T1GJX1"/>
<sequence>MEPLRTKPEANVTIVFSSTQQNGILMYDGNNEHLAVELFNGRIRVSYDVGNYPVSTMYSFEMVADGKYHSVELLAIKKNFTLRVDRGLARSIINEGSKDFLKLTTPLFLGGLPSEPGQQAFRNWHIRNLTSFKGCLKEVWINHKLVDFGNAARQQKINPGCLTKTDTIDDK</sequence>
<comment type="caution">
    <text evidence="1">Lacks conserved residue(s) required for the propagation of feature annotation.</text>
</comment>
<keyword evidence="4" id="KW-1185">Reference proteome</keyword>
<reference evidence="3" key="2">
    <citation type="submission" date="2015-06" db="UniProtKB">
        <authorList>
            <consortium name="EnsemblMetazoa"/>
        </authorList>
    </citation>
    <scope>IDENTIFICATION</scope>
</reference>
<dbReference type="Proteomes" id="UP000015102">
    <property type="component" value="Unassembled WGS sequence"/>
</dbReference>
<organism evidence="3 4">
    <name type="scientific">Megaselia scalaris</name>
    <name type="common">Humpbacked fly</name>
    <name type="synonym">Phora scalaris</name>
    <dbReference type="NCBI Taxonomy" id="36166"/>
    <lineage>
        <taxon>Eukaryota</taxon>
        <taxon>Metazoa</taxon>
        <taxon>Ecdysozoa</taxon>
        <taxon>Arthropoda</taxon>
        <taxon>Hexapoda</taxon>
        <taxon>Insecta</taxon>
        <taxon>Pterygota</taxon>
        <taxon>Neoptera</taxon>
        <taxon>Endopterygota</taxon>
        <taxon>Diptera</taxon>
        <taxon>Brachycera</taxon>
        <taxon>Muscomorpha</taxon>
        <taxon>Platypezoidea</taxon>
        <taxon>Phoridae</taxon>
        <taxon>Megaseliini</taxon>
        <taxon>Megaselia</taxon>
    </lineage>
</organism>
<dbReference type="Pfam" id="PF00054">
    <property type="entry name" value="Laminin_G_1"/>
    <property type="match status" value="1"/>
</dbReference>
<dbReference type="OMA" id="FRNWHIR"/>
<protein>
    <recommendedName>
        <fullName evidence="2">Laminin G domain-containing protein</fullName>
    </recommendedName>
</protein>
<name>T1GJX1_MEGSC</name>
<evidence type="ECO:0000313" key="3">
    <source>
        <dbReference type="EnsemblMetazoa" id="MESCA003780-PA"/>
    </source>
</evidence>
<dbReference type="CDD" id="cd00110">
    <property type="entry name" value="LamG"/>
    <property type="match status" value="1"/>
</dbReference>
<dbReference type="FunFam" id="2.60.120.200:FF:000134">
    <property type="entry name" value="Slit 2"/>
    <property type="match status" value="1"/>
</dbReference>
<dbReference type="STRING" id="36166.T1GJX1"/>
<dbReference type="PROSITE" id="PS50025">
    <property type="entry name" value="LAM_G_DOMAIN"/>
    <property type="match status" value="1"/>
</dbReference>
<dbReference type="EnsemblMetazoa" id="MESCA003780-RA">
    <property type="protein sequence ID" value="MESCA003780-PA"/>
    <property type="gene ID" value="MESCA003780"/>
</dbReference>
<dbReference type="HOGENOM" id="CLU_1564650_0_0_1"/>
<reference evidence="4" key="1">
    <citation type="submission" date="2013-02" db="EMBL/GenBank/DDBJ databases">
        <authorList>
            <person name="Hughes D."/>
        </authorList>
    </citation>
    <scope>NUCLEOTIDE SEQUENCE</scope>
    <source>
        <strain>Durham</strain>
        <strain evidence="4">NC isolate 2 -- Noor lab</strain>
    </source>
</reference>
<feature type="domain" description="Laminin G" evidence="2">
    <location>
        <begin position="1"/>
        <end position="161"/>
    </location>
</feature>
<evidence type="ECO:0000259" key="2">
    <source>
        <dbReference type="PROSITE" id="PS50025"/>
    </source>
</evidence>
<dbReference type="Gene3D" id="2.60.120.200">
    <property type="match status" value="1"/>
</dbReference>
<dbReference type="InterPro" id="IPR001791">
    <property type="entry name" value="Laminin_G"/>
</dbReference>
<evidence type="ECO:0000313" key="4">
    <source>
        <dbReference type="Proteomes" id="UP000015102"/>
    </source>
</evidence>